<dbReference type="Gene3D" id="3.80.10.10">
    <property type="entry name" value="Ribonuclease Inhibitor"/>
    <property type="match status" value="1"/>
</dbReference>
<evidence type="ECO:0000313" key="2">
    <source>
        <dbReference type="Proteomes" id="UP000219338"/>
    </source>
</evidence>
<dbReference type="SUPFAM" id="SSF52047">
    <property type="entry name" value="RNI-like"/>
    <property type="match status" value="1"/>
</dbReference>
<dbReference type="STRING" id="47428.A0A284S352"/>
<name>A0A284S352_ARMOS</name>
<gene>
    <name evidence="1" type="ORF">ARMOST_18916</name>
</gene>
<proteinExistence type="predicted"/>
<keyword evidence="2" id="KW-1185">Reference proteome</keyword>
<evidence type="ECO:0008006" key="3">
    <source>
        <dbReference type="Google" id="ProtNLM"/>
    </source>
</evidence>
<dbReference type="AlphaFoldDB" id="A0A284S352"/>
<reference evidence="2" key="1">
    <citation type="journal article" date="2017" name="Nat. Ecol. Evol.">
        <title>Genome expansion and lineage-specific genetic innovations in the forest pathogenic fungi Armillaria.</title>
        <authorList>
            <person name="Sipos G."/>
            <person name="Prasanna A.N."/>
            <person name="Walter M.C."/>
            <person name="O'Connor E."/>
            <person name="Balint B."/>
            <person name="Krizsan K."/>
            <person name="Kiss B."/>
            <person name="Hess J."/>
            <person name="Varga T."/>
            <person name="Slot J."/>
            <person name="Riley R."/>
            <person name="Boka B."/>
            <person name="Rigling D."/>
            <person name="Barry K."/>
            <person name="Lee J."/>
            <person name="Mihaltcheva S."/>
            <person name="LaButti K."/>
            <person name="Lipzen A."/>
            <person name="Waldron R."/>
            <person name="Moloney N.M."/>
            <person name="Sperisen C."/>
            <person name="Kredics L."/>
            <person name="Vagvoelgyi C."/>
            <person name="Patrignani A."/>
            <person name="Fitzpatrick D."/>
            <person name="Nagy I."/>
            <person name="Doyle S."/>
            <person name="Anderson J.B."/>
            <person name="Grigoriev I.V."/>
            <person name="Gueldener U."/>
            <person name="Muensterkoetter M."/>
            <person name="Nagy L.G."/>
        </authorList>
    </citation>
    <scope>NUCLEOTIDE SEQUENCE [LARGE SCALE GENOMIC DNA]</scope>
    <source>
        <strain evidence="2">C18/9</strain>
    </source>
</reference>
<dbReference type="Proteomes" id="UP000219338">
    <property type="component" value="Unassembled WGS sequence"/>
</dbReference>
<accession>A0A284S352</accession>
<dbReference type="OMA" id="ITILELW"/>
<organism evidence="1 2">
    <name type="scientific">Armillaria ostoyae</name>
    <name type="common">Armillaria root rot fungus</name>
    <dbReference type="NCBI Taxonomy" id="47428"/>
    <lineage>
        <taxon>Eukaryota</taxon>
        <taxon>Fungi</taxon>
        <taxon>Dikarya</taxon>
        <taxon>Basidiomycota</taxon>
        <taxon>Agaricomycotina</taxon>
        <taxon>Agaricomycetes</taxon>
        <taxon>Agaricomycetidae</taxon>
        <taxon>Agaricales</taxon>
        <taxon>Marasmiineae</taxon>
        <taxon>Physalacriaceae</taxon>
        <taxon>Armillaria</taxon>
    </lineage>
</organism>
<dbReference type="InterPro" id="IPR032675">
    <property type="entry name" value="LRR_dom_sf"/>
</dbReference>
<dbReference type="OrthoDB" id="2447803at2759"/>
<protein>
    <recommendedName>
        <fullName evidence="3">F-box domain-containing protein</fullName>
    </recommendedName>
</protein>
<sequence>MITPLAFPVTSDEMHFTIPDLVTSIITEFVSHGTRGSLVREPLTVCKLWADISMDLIWYQIDDPSAIFRLLAPVEDRSVDGDVLYDWDCMSVKSDKALPMPSGWARFDLYKHRVRVLEDATYTNYHSVMSDIAVLGLDSTVFLPNLTDLSWLYIQDEVWRDSVFMHEGIETFTLMLELRDPGISEPILPYFEHIAARMPRLQSFTLHLGSRHEAYQGHLKLALSWLLPKLQFLKVLELTPILDSDLYDVTSSTASLPNIENIDARINKYMSRSLVIASPPTSPITLSCKLRSLSLEISYFDAAAYFLSTEFPVMTKLSLQSYKPESRKSTRTLTRTISLRCKFLRDISLISDAFVSTANEHDLPPDGHITLTDIQSLFHCRNVVRFSVYHACPLPLTNDDIKNILQNWDTLKEPFLNPSPTYLLPSDVSHPYPDWETLAVIAEHSGHLEGLGIYLNGFAEVPPRASMQSLPKLMRLKVGTSELPSKTKDAARFLNHAGWDDLSRLLQSFIRARVEEKERCNWTGEEQKSALTKKMTAMPYLRAYNQHRKARRWGKATNLKATDA</sequence>
<evidence type="ECO:0000313" key="1">
    <source>
        <dbReference type="EMBL" id="SJL15419.1"/>
    </source>
</evidence>
<dbReference type="EMBL" id="FUEG01000028">
    <property type="protein sequence ID" value="SJL15419.1"/>
    <property type="molecule type" value="Genomic_DNA"/>
</dbReference>